<evidence type="ECO:0000256" key="3">
    <source>
        <dbReference type="ARBA" id="ARBA00022723"/>
    </source>
</evidence>
<feature type="domain" description="Peptidase M28" evidence="8">
    <location>
        <begin position="285"/>
        <end position="488"/>
    </location>
</feature>
<evidence type="ECO:0000256" key="2">
    <source>
        <dbReference type="ARBA" id="ARBA00022670"/>
    </source>
</evidence>
<keyword evidence="6" id="KW-0862">Zinc</keyword>
<dbReference type="SUPFAM" id="SSF52025">
    <property type="entry name" value="PA domain"/>
    <property type="match status" value="1"/>
</dbReference>
<evidence type="ECO:0000313" key="10">
    <source>
        <dbReference type="Proteomes" id="UP000606008"/>
    </source>
</evidence>
<evidence type="ECO:0000259" key="8">
    <source>
        <dbReference type="Pfam" id="PF04389"/>
    </source>
</evidence>
<dbReference type="InterPro" id="IPR046450">
    <property type="entry name" value="PA_dom_sf"/>
</dbReference>
<dbReference type="InterPro" id="IPR007484">
    <property type="entry name" value="Peptidase_M28"/>
</dbReference>
<keyword evidence="2" id="KW-0645">Protease</keyword>
<keyword evidence="10" id="KW-1185">Reference proteome</keyword>
<feature type="chain" id="PRO_5045224530" evidence="7">
    <location>
        <begin position="26"/>
        <end position="526"/>
    </location>
</feature>
<comment type="caution">
    <text evidence="9">The sequence shown here is derived from an EMBL/GenBank/DDBJ whole genome shotgun (WGS) entry which is preliminary data.</text>
</comment>
<evidence type="ECO:0000256" key="7">
    <source>
        <dbReference type="SAM" id="SignalP"/>
    </source>
</evidence>
<accession>A0ABX0Q9R3</accession>
<protein>
    <submittedName>
        <fullName evidence="9">M28 family peptidase</fullName>
    </submittedName>
</protein>
<dbReference type="EMBL" id="WAEL01000001">
    <property type="protein sequence ID" value="NID08906.1"/>
    <property type="molecule type" value="Genomic_DNA"/>
</dbReference>
<name>A0ABX0Q9R3_9BACT</name>
<dbReference type="Pfam" id="PF04389">
    <property type="entry name" value="Peptidase_M28"/>
    <property type="match status" value="1"/>
</dbReference>
<gene>
    <name evidence="9" type="ORF">F7231_01860</name>
</gene>
<reference evidence="10" key="2">
    <citation type="submission" date="2023-07" db="EMBL/GenBank/DDBJ databases">
        <authorList>
            <person name="Jung D.-H."/>
        </authorList>
    </citation>
    <scope>NUCLEOTIDE SEQUENCE [LARGE SCALE GENOMIC DNA]</scope>
    <source>
        <strain evidence="10">JA-25</strain>
    </source>
</reference>
<dbReference type="SUPFAM" id="SSF53187">
    <property type="entry name" value="Zn-dependent exopeptidases"/>
    <property type="match status" value="1"/>
</dbReference>
<dbReference type="Proteomes" id="UP000606008">
    <property type="component" value="Unassembled WGS sequence"/>
</dbReference>
<dbReference type="Gene3D" id="3.50.30.30">
    <property type="match status" value="1"/>
</dbReference>
<sequence length="526" mass="55978">MGIFVSASMTYSVGRWSLMGATAFAFVAATTAGNAQPQKPGKRAVATVTAVPVSIPESQLTRAELEAHLRFIASDELQGRRTGSPGSQISARYLAEQFRQLGLKPAGDNGSYYQNVALQRTQPTATGTIRFGADSLAVGKQFVVVSGGAANQTAPSVYVGYGLTAEDYAGKDVKGKFVITQVGSSEAKTPRDLIGAMTEKRKLAAERGALGIIELFASPATPWTFANRYFNSEQISTPPAEATGQAPLLHIWADNGKGQLATLKDNKSVMVRTSGRAAQMLNTANVAGIIEGTDPTLKSEYVLLTAHYDHIGTGKAGVGSVTAADTIYNGARDNGMGTVALIAASKTLMAQRPKRSVIVVALIGEEVGMLGSRYYAEHPLVPLKQTVFNFNIDGAGYNDTKLISVIGLDRTGAKAEIEQAAAQFGLSVFADPAPEQGLFDRSDNVSFAAKGIPAPTLSEGFKAFDEELMKNYHQVSDNPETIDFEYLLKFCQSYARAARLIADRSARPFWVAGDKYEAAGKALYGQ</sequence>
<evidence type="ECO:0000256" key="4">
    <source>
        <dbReference type="ARBA" id="ARBA00022729"/>
    </source>
</evidence>
<keyword evidence="5" id="KW-0378">Hydrolase</keyword>
<proteinExistence type="predicted"/>
<evidence type="ECO:0000313" key="9">
    <source>
        <dbReference type="EMBL" id="NID08906.1"/>
    </source>
</evidence>
<feature type="signal peptide" evidence="7">
    <location>
        <begin position="1"/>
        <end position="25"/>
    </location>
</feature>
<evidence type="ECO:0000256" key="5">
    <source>
        <dbReference type="ARBA" id="ARBA00022801"/>
    </source>
</evidence>
<dbReference type="InterPro" id="IPR045175">
    <property type="entry name" value="M28_fam"/>
</dbReference>
<dbReference type="PANTHER" id="PTHR12147">
    <property type="entry name" value="METALLOPEPTIDASE M28 FAMILY MEMBER"/>
    <property type="match status" value="1"/>
</dbReference>
<evidence type="ECO:0000256" key="6">
    <source>
        <dbReference type="ARBA" id="ARBA00022833"/>
    </source>
</evidence>
<organism evidence="9 10">
    <name type="scientific">Fibrivirga algicola</name>
    <dbReference type="NCBI Taxonomy" id="2950420"/>
    <lineage>
        <taxon>Bacteria</taxon>
        <taxon>Pseudomonadati</taxon>
        <taxon>Bacteroidota</taxon>
        <taxon>Cytophagia</taxon>
        <taxon>Cytophagales</taxon>
        <taxon>Spirosomataceae</taxon>
        <taxon>Fibrivirga</taxon>
    </lineage>
</organism>
<dbReference type="Gene3D" id="3.40.630.10">
    <property type="entry name" value="Zn peptidases"/>
    <property type="match status" value="1"/>
</dbReference>
<keyword evidence="3" id="KW-0479">Metal-binding</keyword>
<evidence type="ECO:0000256" key="1">
    <source>
        <dbReference type="ARBA" id="ARBA00022438"/>
    </source>
</evidence>
<dbReference type="PANTHER" id="PTHR12147:SF56">
    <property type="entry name" value="AMINOPEPTIDASE YDR415C-RELATED"/>
    <property type="match status" value="1"/>
</dbReference>
<keyword evidence="1" id="KW-0031">Aminopeptidase</keyword>
<reference evidence="10" key="1">
    <citation type="submission" date="2019-09" db="EMBL/GenBank/DDBJ databases">
        <authorList>
            <person name="Jung D.-H."/>
        </authorList>
    </citation>
    <scope>NUCLEOTIDE SEQUENCE [LARGE SCALE GENOMIC DNA]</scope>
    <source>
        <strain evidence="10">JA-25</strain>
    </source>
</reference>
<keyword evidence="4 7" id="KW-0732">Signal</keyword>